<dbReference type="RefSeq" id="WP_139647338.1">
    <property type="nucleotide sequence ID" value="NZ_BAAAZS010000107.1"/>
</dbReference>
<evidence type="ECO:0000313" key="1">
    <source>
        <dbReference type="EMBL" id="TNM27720.1"/>
    </source>
</evidence>
<dbReference type="Proteomes" id="UP000311713">
    <property type="component" value="Unassembled WGS sequence"/>
</dbReference>
<accession>A0A5C4UVK4</accession>
<name>A0A5C4UVK4_9ACTN</name>
<dbReference type="AlphaFoldDB" id="A0A5C4UVK4"/>
<comment type="caution">
    <text evidence="1">The sequence shown here is derived from an EMBL/GenBank/DDBJ whole genome shotgun (WGS) entry which is preliminary data.</text>
</comment>
<dbReference type="EMBL" id="VDGT01000016">
    <property type="protein sequence ID" value="TNM27720.1"/>
    <property type="molecule type" value="Genomic_DNA"/>
</dbReference>
<protein>
    <submittedName>
        <fullName evidence="1">Uncharacterized protein</fullName>
    </submittedName>
</protein>
<reference evidence="1 2" key="1">
    <citation type="submission" date="2019-06" db="EMBL/GenBank/DDBJ databases">
        <title>Draft genome of Streptomyces sedi sp. JCM16909.</title>
        <authorList>
            <person name="Klykleung N."/>
            <person name="Tanasupawat S."/>
            <person name="Kudo T."/>
            <person name="Yuki M."/>
            <person name="Ohkuma M."/>
        </authorList>
    </citation>
    <scope>NUCLEOTIDE SEQUENCE [LARGE SCALE GENOMIC DNA]</scope>
    <source>
        <strain evidence="1 2">JCM 16909</strain>
    </source>
</reference>
<keyword evidence="2" id="KW-1185">Reference proteome</keyword>
<dbReference type="OrthoDB" id="4194906at2"/>
<organism evidence="1 2">
    <name type="scientific">Streptomyces sedi</name>
    <dbReference type="NCBI Taxonomy" id="555059"/>
    <lineage>
        <taxon>Bacteria</taxon>
        <taxon>Bacillati</taxon>
        <taxon>Actinomycetota</taxon>
        <taxon>Actinomycetes</taxon>
        <taxon>Kitasatosporales</taxon>
        <taxon>Streptomycetaceae</taxon>
        <taxon>Streptomyces</taxon>
    </lineage>
</organism>
<evidence type="ECO:0000313" key="2">
    <source>
        <dbReference type="Proteomes" id="UP000311713"/>
    </source>
</evidence>
<gene>
    <name evidence="1" type="ORF">FH715_20145</name>
</gene>
<sequence>MTDESAKYPCPTCGHRRTAAHCWNCDVPQAARVGAVDLVTAVVVVSALQPFVSAIATKAGEDVWPKIAKLVGRRRRKEIEARIDTTETLEIVANEGRLVVEVPTRLPTSAAASLRDVVATLERTEGRFRVGYDAATSTWSIAPSDNGQLPPGT</sequence>
<proteinExistence type="predicted"/>